<name>A0A4U0SST1_9ACTN</name>
<keyword evidence="4" id="KW-1185">Reference proteome</keyword>
<dbReference type="Pfam" id="PF00239">
    <property type="entry name" value="Resolvase"/>
    <property type="match status" value="1"/>
</dbReference>
<dbReference type="Gene3D" id="3.40.50.1390">
    <property type="entry name" value="Resolvase, N-terminal catalytic domain"/>
    <property type="match status" value="1"/>
</dbReference>
<feature type="region of interest" description="Disordered" evidence="1">
    <location>
        <begin position="171"/>
        <end position="190"/>
    </location>
</feature>
<dbReference type="InterPro" id="IPR050639">
    <property type="entry name" value="SSR_resolvase"/>
</dbReference>
<comment type="caution">
    <text evidence="3">The sequence shown here is derived from an EMBL/GenBank/DDBJ whole genome shotgun (WGS) entry which is preliminary data.</text>
</comment>
<dbReference type="AlphaFoldDB" id="A0A4U0SST1"/>
<reference evidence="3 4" key="1">
    <citation type="submission" date="2019-04" db="EMBL/GenBank/DDBJ databases">
        <title>Streptomyces oryziradicis sp. nov., a novel actinomycete isolated from rhizosphere soil of rice (Oryza sativa L.).</title>
        <authorList>
            <person name="Li C."/>
        </authorList>
    </citation>
    <scope>NUCLEOTIDE SEQUENCE [LARGE SCALE GENOMIC DNA]</scope>
    <source>
        <strain evidence="3 4">NEAU-C40</strain>
    </source>
</reference>
<gene>
    <name evidence="3" type="ORF">FCI23_00235</name>
</gene>
<protein>
    <submittedName>
        <fullName evidence="3">Recombinase family protein</fullName>
    </submittedName>
</protein>
<feature type="compositionally biased region" description="Basic and acidic residues" evidence="1">
    <location>
        <begin position="171"/>
        <end position="185"/>
    </location>
</feature>
<sequence length="510" mass="57054">MTPTRAVLLLRISYRTREDETDEPDGESERWSDRWRAEFSKGIGRQEEDGRAHAKRLGWTITKVIPEDDTSAFKRRKIALPDGTTGLRTVRPGFRAALDLLASGECDGLIADDLDRVARDPRDLEDLIDVVESRRPRIPVESVTGSLRLANDADITMARIMCAVANKSSRDTSRRVSRKHEELAAEGKPGGGGFRGYGYDRRNLEVVPEEAKIVREIAARVLGTWHDWTPEQWTAYETHGESLNSIADDLQAREVPTVTGAAWNARSVRSVVTKPRIAGLRAHRGEIAGTAVWPAILDTETWEQVCVRLSERGRHIDITLKRWLTDVLHCSQCGHGLTGKHGNAGEQYWCARNRGGCGKISIKAVPAEEEVERQMLDLLSLPDVLGRLRSIATHEATDAARAELVEDEAQLKQLAGMWARKEISFAEYGEARRIIERRVKESRALLTSAAPRVLRKLLAGDVREGWARLTPADKREVVLTVTAGYEVVPFIVGKPRRFDPDRLRPLDPQA</sequence>
<dbReference type="Gene3D" id="3.90.1750.20">
    <property type="entry name" value="Putative Large Serine Recombinase, Chain B, Domain 2"/>
    <property type="match status" value="1"/>
</dbReference>
<dbReference type="PANTHER" id="PTHR30461:SF23">
    <property type="entry name" value="DNA RECOMBINASE-RELATED"/>
    <property type="match status" value="1"/>
</dbReference>
<dbReference type="SMART" id="SM00857">
    <property type="entry name" value="Resolvase"/>
    <property type="match status" value="1"/>
</dbReference>
<evidence type="ECO:0000313" key="4">
    <source>
        <dbReference type="Proteomes" id="UP000305778"/>
    </source>
</evidence>
<evidence type="ECO:0000256" key="1">
    <source>
        <dbReference type="SAM" id="MobiDB-lite"/>
    </source>
</evidence>
<dbReference type="Pfam" id="PF07508">
    <property type="entry name" value="Recombinase"/>
    <property type="match status" value="1"/>
</dbReference>
<dbReference type="SUPFAM" id="SSF53041">
    <property type="entry name" value="Resolvase-like"/>
    <property type="match status" value="1"/>
</dbReference>
<dbReference type="PANTHER" id="PTHR30461">
    <property type="entry name" value="DNA-INVERTASE FROM LAMBDOID PROPHAGE"/>
    <property type="match status" value="1"/>
</dbReference>
<dbReference type="CDD" id="cd00338">
    <property type="entry name" value="Ser_Recombinase"/>
    <property type="match status" value="1"/>
</dbReference>
<evidence type="ECO:0000259" key="2">
    <source>
        <dbReference type="PROSITE" id="PS51737"/>
    </source>
</evidence>
<feature type="domain" description="Recombinase" evidence="2">
    <location>
        <begin position="196"/>
        <end position="315"/>
    </location>
</feature>
<proteinExistence type="predicted"/>
<dbReference type="PROSITE" id="PS51737">
    <property type="entry name" value="RECOMBINASE_DNA_BIND"/>
    <property type="match status" value="1"/>
</dbReference>
<accession>A0A4U0SST1</accession>
<dbReference type="OrthoDB" id="4500247at2"/>
<dbReference type="InterPro" id="IPR006119">
    <property type="entry name" value="Resolv_N"/>
</dbReference>
<dbReference type="GO" id="GO:0000150">
    <property type="term" value="F:DNA strand exchange activity"/>
    <property type="evidence" value="ECO:0007669"/>
    <property type="project" value="InterPro"/>
</dbReference>
<dbReference type="RefSeq" id="WP_136721370.1">
    <property type="nucleotide sequence ID" value="NZ_SUMC01000001.1"/>
</dbReference>
<evidence type="ECO:0000313" key="3">
    <source>
        <dbReference type="EMBL" id="TKA13210.1"/>
    </source>
</evidence>
<dbReference type="EMBL" id="SUMC01000001">
    <property type="protein sequence ID" value="TKA13210.1"/>
    <property type="molecule type" value="Genomic_DNA"/>
</dbReference>
<dbReference type="InterPro" id="IPR036162">
    <property type="entry name" value="Resolvase-like_N_sf"/>
</dbReference>
<dbReference type="InterPro" id="IPR011109">
    <property type="entry name" value="DNA_bind_recombinase_dom"/>
</dbReference>
<dbReference type="InterPro" id="IPR038109">
    <property type="entry name" value="DNA_bind_recomb_sf"/>
</dbReference>
<dbReference type="Proteomes" id="UP000305778">
    <property type="component" value="Unassembled WGS sequence"/>
</dbReference>
<dbReference type="GO" id="GO:0003677">
    <property type="term" value="F:DNA binding"/>
    <property type="evidence" value="ECO:0007669"/>
    <property type="project" value="InterPro"/>
</dbReference>
<organism evidence="3 4">
    <name type="scientific">Actinacidiphila oryziradicis</name>
    <dbReference type="NCBI Taxonomy" id="2571141"/>
    <lineage>
        <taxon>Bacteria</taxon>
        <taxon>Bacillati</taxon>
        <taxon>Actinomycetota</taxon>
        <taxon>Actinomycetes</taxon>
        <taxon>Kitasatosporales</taxon>
        <taxon>Streptomycetaceae</taxon>
        <taxon>Actinacidiphila</taxon>
    </lineage>
</organism>